<dbReference type="InterPro" id="IPR050266">
    <property type="entry name" value="AB_hydrolase_sf"/>
</dbReference>
<evidence type="ECO:0000313" key="3">
    <source>
        <dbReference type="Proteomes" id="UP001148932"/>
    </source>
</evidence>
<evidence type="ECO:0000313" key="2">
    <source>
        <dbReference type="EMBL" id="MDD2179275.1"/>
    </source>
</evidence>
<keyword evidence="3" id="KW-1185">Reference proteome</keyword>
<protein>
    <submittedName>
        <fullName evidence="2">Alpha/beta hydrolase</fullName>
    </submittedName>
</protein>
<reference evidence="2" key="1">
    <citation type="submission" date="2022-10" db="EMBL/GenBank/DDBJ databases">
        <title>Description of microaerobic benzene degrading bacteria.</title>
        <authorList>
            <person name="Bedics A."/>
            <person name="Tancsics A."/>
            <person name="Banerjee S."/>
        </authorList>
    </citation>
    <scope>NUCLEOTIDE SEQUENCE</scope>
    <source>
        <strain evidence="2">D2M1</strain>
    </source>
</reference>
<dbReference type="GO" id="GO:0016787">
    <property type="term" value="F:hydrolase activity"/>
    <property type="evidence" value="ECO:0007669"/>
    <property type="project" value="UniProtKB-KW"/>
</dbReference>
<name>A0ABT5S0U5_9BURK</name>
<dbReference type="InterPro" id="IPR029058">
    <property type="entry name" value="AB_hydrolase_fold"/>
</dbReference>
<comment type="caution">
    <text evidence="2">The sequence shown here is derived from an EMBL/GenBank/DDBJ whole genome shotgun (WGS) entry which is preliminary data.</text>
</comment>
<dbReference type="InterPro" id="IPR000073">
    <property type="entry name" value="AB_hydrolase_1"/>
</dbReference>
<dbReference type="PANTHER" id="PTHR43798:SF33">
    <property type="entry name" value="HYDROLASE, PUTATIVE (AFU_ORTHOLOGUE AFUA_2G14860)-RELATED"/>
    <property type="match status" value="1"/>
</dbReference>
<dbReference type="Gene3D" id="3.40.50.1820">
    <property type="entry name" value="alpha/beta hydrolase"/>
    <property type="match status" value="1"/>
</dbReference>
<dbReference type="Proteomes" id="UP001148932">
    <property type="component" value="Unassembled WGS sequence"/>
</dbReference>
<dbReference type="Pfam" id="PF00561">
    <property type="entry name" value="Abhydrolase_1"/>
    <property type="match status" value="1"/>
</dbReference>
<dbReference type="EMBL" id="JAPCKI010000011">
    <property type="protein sequence ID" value="MDD2179275.1"/>
    <property type="molecule type" value="Genomic_DNA"/>
</dbReference>
<dbReference type="SUPFAM" id="SSF53474">
    <property type="entry name" value="alpha/beta-Hydrolases"/>
    <property type="match status" value="1"/>
</dbReference>
<proteinExistence type="predicted"/>
<accession>A0ABT5S0U5</accession>
<dbReference type="PANTHER" id="PTHR43798">
    <property type="entry name" value="MONOACYLGLYCEROL LIPASE"/>
    <property type="match status" value="1"/>
</dbReference>
<sequence length="287" mass="30962">MVSWIEINGTCIRYARRPGAGRRMVLVHEMGGSLESWDSVVALLPPDADILYYDARGAGLSEKMHDGCTIDTHVDDLHALRAAVGFEGPAVLMGIAVGAAICIRYAARFPDCVSHLLALAPACGVAPEQREATRQRARKIAAEGMRGDAAAVFERAFPAALRTDPAAFATYRCRWFSTDPRSLGALYAMLADLDLTPDLPLMPRRSVFVAGTHDALRPPAEIDRLASFAPQIEALHVPSGHFMAIHSPRLLAELLTRYAAEDTTAASIYAGFRANPEHHIGDVGHAA</sequence>
<dbReference type="RefSeq" id="WP_274112379.1">
    <property type="nucleotide sequence ID" value="NZ_JAPCKI010000011.1"/>
</dbReference>
<organism evidence="2 3">
    <name type="scientific">Acidovorax benzenivorans</name>
    <dbReference type="NCBI Taxonomy" id="2987520"/>
    <lineage>
        <taxon>Bacteria</taxon>
        <taxon>Pseudomonadati</taxon>
        <taxon>Pseudomonadota</taxon>
        <taxon>Betaproteobacteria</taxon>
        <taxon>Burkholderiales</taxon>
        <taxon>Comamonadaceae</taxon>
        <taxon>Acidovorax</taxon>
    </lineage>
</organism>
<evidence type="ECO:0000259" key="1">
    <source>
        <dbReference type="Pfam" id="PF00561"/>
    </source>
</evidence>
<gene>
    <name evidence="2" type="ORF">OIN59_17695</name>
</gene>
<keyword evidence="2" id="KW-0378">Hydrolase</keyword>
<feature type="domain" description="AB hydrolase-1" evidence="1">
    <location>
        <begin position="24"/>
        <end position="138"/>
    </location>
</feature>